<accession>A0ABV5GQ79</accession>
<organism evidence="1 2">
    <name type="scientific">Flavobacterium jumunjinense</name>
    <dbReference type="NCBI Taxonomy" id="998845"/>
    <lineage>
        <taxon>Bacteria</taxon>
        <taxon>Pseudomonadati</taxon>
        <taxon>Bacteroidota</taxon>
        <taxon>Flavobacteriia</taxon>
        <taxon>Flavobacteriales</taxon>
        <taxon>Flavobacteriaceae</taxon>
        <taxon>Flavobacterium</taxon>
    </lineage>
</organism>
<dbReference type="Proteomes" id="UP001589607">
    <property type="component" value="Unassembled WGS sequence"/>
</dbReference>
<dbReference type="RefSeq" id="WP_236457095.1">
    <property type="nucleotide sequence ID" value="NZ_CBCSGE010000017.1"/>
</dbReference>
<name>A0ABV5GQ79_9FLAO</name>
<keyword evidence="2" id="KW-1185">Reference proteome</keyword>
<dbReference type="InterPro" id="IPR013783">
    <property type="entry name" value="Ig-like_fold"/>
</dbReference>
<evidence type="ECO:0008006" key="3">
    <source>
        <dbReference type="Google" id="ProtNLM"/>
    </source>
</evidence>
<evidence type="ECO:0000313" key="1">
    <source>
        <dbReference type="EMBL" id="MFB9097030.1"/>
    </source>
</evidence>
<dbReference type="EMBL" id="JBHMEY010000031">
    <property type="protein sequence ID" value="MFB9097030.1"/>
    <property type="molecule type" value="Genomic_DNA"/>
</dbReference>
<dbReference type="PROSITE" id="PS51257">
    <property type="entry name" value="PROKAR_LIPOPROTEIN"/>
    <property type="match status" value="1"/>
</dbReference>
<reference evidence="1 2" key="1">
    <citation type="submission" date="2024-09" db="EMBL/GenBank/DDBJ databases">
        <authorList>
            <person name="Sun Q."/>
            <person name="Mori K."/>
        </authorList>
    </citation>
    <scope>NUCLEOTIDE SEQUENCE [LARGE SCALE GENOMIC DNA]</scope>
    <source>
        <strain evidence="1 2">CECT 7955</strain>
    </source>
</reference>
<dbReference type="Gene3D" id="2.60.40.10">
    <property type="entry name" value="Immunoglobulins"/>
    <property type="match status" value="2"/>
</dbReference>
<sequence>MKNFFLYLAMLSIISCSQNDDEKVIDVSKKDTNTSNRSPTSASCDTSPYTVNHSFGNTWSRTLQLPATGKFVQESHYVTTEDNFPGSRLFANTVTENINSHLQRSFNSYKAYDPNKTYSQLYASSFQREWTPAEAGAIGQGSIGNIQTQYLTPEKEMWFMTMMWSPGTRPAIDTKFLLSANGKKVVVVAGYETGPRSQSFIGGLTPETHAWLGTNNSSQITVSYLTNQSTPIGPIDCVSATANTPIPVSPANGATNLSLPINFTYTSPVNAGAFRIQISTSNSDWNETDGFTTNSSPNATVIVNASITTNNYYWNETALGSYEGPKAGKTYYYTIRSWDAATGTSKYSAVRTVSTEFGVQPIAPTNATNVNSPVNLSWASSVSGASCRLQISKVNSAWTEDNGFTTASGSTSIVPVNYNTANLLNYTWPNQYTQAQDLPTAGNTYYWTVRLWSASTGTSKYTPVRSFTVN</sequence>
<proteinExistence type="predicted"/>
<gene>
    <name evidence="1" type="ORF">ACFFVF_10920</name>
</gene>
<protein>
    <recommendedName>
        <fullName evidence="3">Fibronectin type-III domain-containing protein</fullName>
    </recommendedName>
</protein>
<comment type="caution">
    <text evidence="1">The sequence shown here is derived from an EMBL/GenBank/DDBJ whole genome shotgun (WGS) entry which is preliminary data.</text>
</comment>
<evidence type="ECO:0000313" key="2">
    <source>
        <dbReference type="Proteomes" id="UP001589607"/>
    </source>
</evidence>